<accession>A0AAD9UCN0</accession>
<comment type="caution">
    <text evidence="1">The sequence shown here is derived from an EMBL/GenBank/DDBJ whole genome shotgun (WGS) entry which is preliminary data.</text>
</comment>
<name>A0AAD9UCN0_RIDPI</name>
<sequence length="93" mass="10528">MRRLESIQGRLIKQSLGLSKLSHNTALLKALSIEKIEDIVNRNVLSLYNIIFKVESPAHRLMLFIFYGKTVPGTLLDRVISMGESPTKRAFNS</sequence>
<protein>
    <submittedName>
        <fullName evidence="1">Uncharacterized protein</fullName>
    </submittedName>
</protein>
<proteinExistence type="predicted"/>
<organism evidence="1 2">
    <name type="scientific">Ridgeia piscesae</name>
    <name type="common">Tubeworm</name>
    <dbReference type="NCBI Taxonomy" id="27915"/>
    <lineage>
        <taxon>Eukaryota</taxon>
        <taxon>Metazoa</taxon>
        <taxon>Spiralia</taxon>
        <taxon>Lophotrochozoa</taxon>
        <taxon>Annelida</taxon>
        <taxon>Polychaeta</taxon>
        <taxon>Sedentaria</taxon>
        <taxon>Canalipalpata</taxon>
        <taxon>Sabellida</taxon>
        <taxon>Siboglinidae</taxon>
        <taxon>Ridgeia</taxon>
    </lineage>
</organism>
<gene>
    <name evidence="1" type="ORF">NP493_263g01026</name>
</gene>
<dbReference type="EMBL" id="JAODUO010000262">
    <property type="protein sequence ID" value="KAK2184533.1"/>
    <property type="molecule type" value="Genomic_DNA"/>
</dbReference>
<keyword evidence="2" id="KW-1185">Reference proteome</keyword>
<evidence type="ECO:0000313" key="1">
    <source>
        <dbReference type="EMBL" id="KAK2184533.1"/>
    </source>
</evidence>
<evidence type="ECO:0000313" key="2">
    <source>
        <dbReference type="Proteomes" id="UP001209878"/>
    </source>
</evidence>
<dbReference type="Proteomes" id="UP001209878">
    <property type="component" value="Unassembled WGS sequence"/>
</dbReference>
<reference evidence="1" key="1">
    <citation type="journal article" date="2023" name="Mol. Biol. Evol.">
        <title>Third-Generation Sequencing Reveals the Adaptive Role of the Epigenome in Three Deep-Sea Polychaetes.</title>
        <authorList>
            <person name="Perez M."/>
            <person name="Aroh O."/>
            <person name="Sun Y."/>
            <person name="Lan Y."/>
            <person name="Juniper S.K."/>
            <person name="Young C.R."/>
            <person name="Angers B."/>
            <person name="Qian P.Y."/>
        </authorList>
    </citation>
    <scope>NUCLEOTIDE SEQUENCE</scope>
    <source>
        <strain evidence="1">R07B-5</strain>
    </source>
</reference>
<dbReference type="AlphaFoldDB" id="A0AAD9UCN0"/>